<sequence length="149" mass="16741">MPCGQSYAVSLAALQSTTHGWPEDVLLSMQCLVYNCTSLIALHTARGLPALHSLTHTLLLADAHLTHRLMAQLGVEFGVRKWVSNGCLCARHYHLCHALSTERWVPDTTEAVVIPRNITIKPPQVPPTSRCKTPQTPMLWDILRRDWRK</sequence>
<accession>A0A5B7DGU8</accession>
<reference evidence="1 2" key="1">
    <citation type="submission" date="2019-05" db="EMBL/GenBank/DDBJ databases">
        <title>Another draft genome of Portunus trituberculatus and its Hox gene families provides insights of decapod evolution.</title>
        <authorList>
            <person name="Jeong J.-H."/>
            <person name="Song I."/>
            <person name="Kim S."/>
            <person name="Choi T."/>
            <person name="Kim D."/>
            <person name="Ryu S."/>
            <person name="Kim W."/>
        </authorList>
    </citation>
    <scope>NUCLEOTIDE SEQUENCE [LARGE SCALE GENOMIC DNA]</scope>
    <source>
        <tissue evidence="1">Muscle</tissue>
    </source>
</reference>
<evidence type="ECO:0000313" key="1">
    <source>
        <dbReference type="EMBL" id="MPC20702.1"/>
    </source>
</evidence>
<name>A0A5B7DGU8_PORTR</name>
<organism evidence="1 2">
    <name type="scientific">Portunus trituberculatus</name>
    <name type="common">Swimming crab</name>
    <name type="synonym">Neptunus trituberculatus</name>
    <dbReference type="NCBI Taxonomy" id="210409"/>
    <lineage>
        <taxon>Eukaryota</taxon>
        <taxon>Metazoa</taxon>
        <taxon>Ecdysozoa</taxon>
        <taxon>Arthropoda</taxon>
        <taxon>Crustacea</taxon>
        <taxon>Multicrustacea</taxon>
        <taxon>Malacostraca</taxon>
        <taxon>Eumalacostraca</taxon>
        <taxon>Eucarida</taxon>
        <taxon>Decapoda</taxon>
        <taxon>Pleocyemata</taxon>
        <taxon>Brachyura</taxon>
        <taxon>Eubrachyura</taxon>
        <taxon>Portunoidea</taxon>
        <taxon>Portunidae</taxon>
        <taxon>Portuninae</taxon>
        <taxon>Portunus</taxon>
    </lineage>
</organism>
<gene>
    <name evidence="1" type="ORF">E2C01_013657</name>
</gene>
<dbReference type="EMBL" id="VSRR010000901">
    <property type="protein sequence ID" value="MPC20702.1"/>
    <property type="molecule type" value="Genomic_DNA"/>
</dbReference>
<dbReference type="AlphaFoldDB" id="A0A5B7DGU8"/>
<evidence type="ECO:0000313" key="2">
    <source>
        <dbReference type="Proteomes" id="UP000324222"/>
    </source>
</evidence>
<comment type="caution">
    <text evidence="1">The sequence shown here is derived from an EMBL/GenBank/DDBJ whole genome shotgun (WGS) entry which is preliminary data.</text>
</comment>
<proteinExistence type="predicted"/>
<dbReference type="Proteomes" id="UP000324222">
    <property type="component" value="Unassembled WGS sequence"/>
</dbReference>
<keyword evidence="2" id="KW-1185">Reference proteome</keyword>
<protein>
    <submittedName>
        <fullName evidence="1">Uncharacterized protein</fullName>
    </submittedName>
</protein>